<organism evidence="1 2">
    <name type="scientific">Devosia litorisediminis</name>
    <dbReference type="NCBI Taxonomy" id="2829817"/>
    <lineage>
        <taxon>Bacteria</taxon>
        <taxon>Pseudomonadati</taxon>
        <taxon>Pseudomonadota</taxon>
        <taxon>Alphaproteobacteria</taxon>
        <taxon>Hyphomicrobiales</taxon>
        <taxon>Devosiaceae</taxon>
        <taxon>Devosia</taxon>
    </lineage>
</organism>
<keyword evidence="2" id="KW-1185">Reference proteome</keyword>
<name>A0A942E931_9HYPH</name>
<sequence length="168" mass="17142">MSLSNALRRTVLAGFMLGIGAALGGCSFSPVYSGTLASQPSLNLAYAKPANRLEQLIYQELALRLGESTSETAPLATVSASAGGGDMLVTGNPSPAIPVEVKVTATLTITARDGSDAEARSFTRTASANYTRSGQIVADNAAADEAVERAARGAAESLRLAVLAGLNR</sequence>
<gene>
    <name evidence="1" type="ORF">KD146_16770</name>
</gene>
<evidence type="ECO:0000313" key="2">
    <source>
        <dbReference type="Proteomes" id="UP000678281"/>
    </source>
</evidence>
<proteinExistence type="predicted"/>
<dbReference type="RefSeq" id="WP_212659977.1">
    <property type="nucleotide sequence ID" value="NZ_JAGXTP010000003.1"/>
</dbReference>
<dbReference type="Gene3D" id="3.30.160.150">
    <property type="entry name" value="Lipoprotein like domain"/>
    <property type="match status" value="1"/>
</dbReference>
<dbReference type="Proteomes" id="UP000678281">
    <property type="component" value="Unassembled WGS sequence"/>
</dbReference>
<evidence type="ECO:0000313" key="1">
    <source>
        <dbReference type="EMBL" id="MBS3850355.1"/>
    </source>
</evidence>
<dbReference type="AlphaFoldDB" id="A0A942E931"/>
<protein>
    <recommendedName>
        <fullName evidence="3">LPS-assembly lipoprotein</fullName>
    </recommendedName>
</protein>
<accession>A0A942E931</accession>
<evidence type="ECO:0008006" key="3">
    <source>
        <dbReference type="Google" id="ProtNLM"/>
    </source>
</evidence>
<dbReference type="EMBL" id="JAGXTP010000003">
    <property type="protein sequence ID" value="MBS3850355.1"/>
    <property type="molecule type" value="Genomic_DNA"/>
</dbReference>
<comment type="caution">
    <text evidence="1">The sequence shown here is derived from an EMBL/GenBank/DDBJ whole genome shotgun (WGS) entry which is preliminary data.</text>
</comment>
<reference evidence="1" key="1">
    <citation type="submission" date="2021-04" db="EMBL/GenBank/DDBJ databases">
        <title>Devosia litorisediminis sp. nov., isolated from a sand dune.</title>
        <authorList>
            <person name="Park S."/>
            <person name="Yoon J.-H."/>
        </authorList>
    </citation>
    <scope>NUCLEOTIDE SEQUENCE</scope>
    <source>
        <strain evidence="1">BSSL-BM10</strain>
    </source>
</reference>